<dbReference type="InterPro" id="IPR057666">
    <property type="entry name" value="DrpA_SLOG"/>
</dbReference>
<dbReference type="GO" id="GO:0009294">
    <property type="term" value="P:DNA-mediated transformation"/>
    <property type="evidence" value="ECO:0007669"/>
    <property type="project" value="InterPro"/>
</dbReference>
<dbReference type="SUPFAM" id="SSF102405">
    <property type="entry name" value="MCP/YpsA-like"/>
    <property type="match status" value="1"/>
</dbReference>
<dbReference type="Gene3D" id="3.40.50.450">
    <property type="match status" value="1"/>
</dbReference>
<proteinExistence type="inferred from homology"/>
<comment type="similarity">
    <text evidence="1">Belongs to the DprA/Smf family.</text>
</comment>
<reference evidence="3 4" key="1">
    <citation type="submission" date="2016-03" db="EMBL/GenBank/DDBJ databases">
        <title>Pediococcus and Lactobacillus from brewery environment - whole genome sequencing and assembly.</title>
        <authorList>
            <person name="Behr J."/>
            <person name="Geissler A.J."/>
            <person name="Vogel R.F."/>
        </authorList>
    </citation>
    <scope>NUCLEOTIDE SEQUENCE [LARGE SCALE GENOMIC DNA]</scope>
    <source>
        <strain evidence="3 4">TMW 1.1995</strain>
        <plasmid evidence="4">pl11995-4</plasmid>
    </source>
</reference>
<keyword evidence="4" id="KW-1185">Reference proteome</keyword>
<dbReference type="EMBL" id="CP014928">
    <property type="protein sequence ID" value="ANZ68669.1"/>
    <property type="molecule type" value="Genomic_DNA"/>
</dbReference>
<protein>
    <recommendedName>
        <fullName evidence="2">Smf/DprA SLOG domain-containing protein</fullName>
    </recommendedName>
</protein>
<dbReference type="AlphaFoldDB" id="A0A1B2J318"/>
<feature type="domain" description="Smf/DprA SLOG" evidence="2">
    <location>
        <begin position="89"/>
        <end position="290"/>
    </location>
</feature>
<evidence type="ECO:0000259" key="2">
    <source>
        <dbReference type="Pfam" id="PF02481"/>
    </source>
</evidence>
<sequence>MDIEKNYKFYFFWLYHLGISKQTLSQIKNKLNEKDLVNIYNGHYLDYAISSINFSQQDLQLLSNDTKFKLSKKDARSITQKFNKVGVKVTFFYDYDYPTSLRNIPNPPFVIFTRGNYSILTNKDKLISIAGSREISDASAEYLRRTVRDLVRGGYGTVSGLALGTDIIANKSTYLANGYTIAVLPGSIFSIIPKSHSVYADDILKKNGLLLSEYYTDHFSKNNYIQRNRIISGLGKCLLLTEFNEHSGTIHTARFAWLQRKKIFCFSNNSSGVKKLIGLNIATPFRNISDFKWIRGEIND</sequence>
<dbReference type="RefSeq" id="WP_191982565.1">
    <property type="nucleotide sequence ID" value="NZ_CP014928.1"/>
</dbReference>
<dbReference type="Proteomes" id="UP000093267">
    <property type="component" value="Plasmid pL11995-4"/>
</dbReference>
<dbReference type="PANTHER" id="PTHR43022">
    <property type="entry name" value="PROTEIN SMF"/>
    <property type="match status" value="1"/>
</dbReference>
<dbReference type="Pfam" id="PF02481">
    <property type="entry name" value="DNA_processg_A"/>
    <property type="match status" value="1"/>
</dbReference>
<dbReference type="InterPro" id="IPR003488">
    <property type="entry name" value="DprA"/>
</dbReference>
<accession>A0A1B2J318</accession>
<organism evidence="3 4">
    <name type="scientific">Secundilactobacillus paracollinoides</name>
    <dbReference type="NCBI Taxonomy" id="240427"/>
    <lineage>
        <taxon>Bacteria</taxon>
        <taxon>Bacillati</taxon>
        <taxon>Bacillota</taxon>
        <taxon>Bacilli</taxon>
        <taxon>Lactobacillales</taxon>
        <taxon>Lactobacillaceae</taxon>
        <taxon>Secundilactobacillus</taxon>
    </lineage>
</organism>
<name>A0A1B2J318_9LACO</name>
<keyword evidence="3" id="KW-0614">Plasmid</keyword>
<dbReference type="PANTHER" id="PTHR43022:SF1">
    <property type="entry name" value="PROTEIN SMF"/>
    <property type="match status" value="1"/>
</dbReference>
<gene>
    <name evidence="3" type="ORF">AYR63_16135</name>
</gene>
<evidence type="ECO:0000313" key="3">
    <source>
        <dbReference type="EMBL" id="ANZ68669.1"/>
    </source>
</evidence>
<geneLocation type="plasmid" evidence="4">
    <name>pl11995-4</name>
</geneLocation>
<evidence type="ECO:0000256" key="1">
    <source>
        <dbReference type="ARBA" id="ARBA00006525"/>
    </source>
</evidence>
<evidence type="ECO:0000313" key="4">
    <source>
        <dbReference type="Proteomes" id="UP000093267"/>
    </source>
</evidence>